<evidence type="ECO:0000256" key="1">
    <source>
        <dbReference type="ARBA" id="ARBA00022723"/>
    </source>
</evidence>
<dbReference type="Pfam" id="PF00233">
    <property type="entry name" value="PDEase_I"/>
    <property type="match status" value="1"/>
</dbReference>
<dbReference type="Ensembl" id="ENSSSCT00025024473.1">
    <property type="protein sequence ID" value="ENSSSCP00025010333.1"/>
    <property type="gene ID" value="ENSSSCG00025018053.1"/>
</dbReference>
<evidence type="ECO:0000256" key="2">
    <source>
        <dbReference type="ARBA" id="ARBA00022801"/>
    </source>
</evidence>
<keyword evidence="1" id="KW-0479">Metal-binding</keyword>
<name>A0A8D0MVA2_PIG</name>
<dbReference type="Ensembl" id="ENSSSCT00045035161.1">
    <property type="protein sequence ID" value="ENSSSCP00045024413.1"/>
    <property type="gene ID" value="ENSSSCG00045020602.1"/>
</dbReference>
<evidence type="ECO:0000259" key="4">
    <source>
        <dbReference type="PROSITE" id="PS51845"/>
    </source>
</evidence>
<dbReference type="PRINTS" id="PR00387">
    <property type="entry name" value="PDIESTERASE1"/>
</dbReference>
<reference evidence="5" key="1">
    <citation type="submission" date="2025-05" db="UniProtKB">
        <authorList>
            <consortium name="Ensembl"/>
        </authorList>
    </citation>
    <scope>IDENTIFICATION</scope>
</reference>
<dbReference type="Ensembl" id="ENSSSCT00035052920.1">
    <property type="protein sequence ID" value="ENSSSCP00035021303.1"/>
    <property type="gene ID" value="ENSSSCG00035039844.1"/>
</dbReference>
<accession>A0A8D0MVA2</accession>
<keyword evidence="3" id="KW-0732">Signal</keyword>
<dbReference type="GO" id="GO:0007165">
    <property type="term" value="P:signal transduction"/>
    <property type="evidence" value="ECO:0007669"/>
    <property type="project" value="InterPro"/>
</dbReference>
<dbReference type="Proteomes" id="UP000694726">
    <property type="component" value="Unplaced"/>
</dbReference>
<sequence>MAVMTIACLLSALTKSWEVQSQVALLVASEFWEQGDLERTVLNEKDELPKLQGGYVDFVYTFVYKDFSWFHKEITPMLNGLQNNRVEWKSLADEYDVKMKVIEEEMKKQEGNTTEKAFKINYWNMSLPVSLSLCTV</sequence>
<dbReference type="AlphaFoldDB" id="A0A8D0MVA2"/>
<dbReference type="InterPro" id="IPR023088">
    <property type="entry name" value="PDEase"/>
</dbReference>
<dbReference type="Ensembl" id="ENSSSCT00015024296.1">
    <property type="protein sequence ID" value="ENSSSCP00015009460.1"/>
    <property type="gene ID" value="ENSSSCG00015018385.1"/>
</dbReference>
<feature type="domain" description="PDEase" evidence="4">
    <location>
        <begin position="1"/>
        <end position="95"/>
    </location>
</feature>
<feature type="chain" id="PRO_5044683385" description="PDEase domain-containing protein" evidence="3">
    <location>
        <begin position="17"/>
        <end position="136"/>
    </location>
</feature>
<dbReference type="InterPro" id="IPR002073">
    <property type="entry name" value="PDEase_catalytic_dom"/>
</dbReference>
<feature type="signal peptide" evidence="3">
    <location>
        <begin position="1"/>
        <end position="16"/>
    </location>
</feature>
<dbReference type="Proteomes" id="UP000694728">
    <property type="component" value="Unplaced"/>
</dbReference>
<dbReference type="Proteomes" id="UP000694720">
    <property type="component" value="Unplaced"/>
</dbReference>
<dbReference type="PANTHER" id="PTHR11347">
    <property type="entry name" value="CYCLIC NUCLEOTIDE PHOSPHODIESTERASE"/>
    <property type="match status" value="1"/>
</dbReference>
<protein>
    <recommendedName>
        <fullName evidence="4">PDEase domain-containing protein</fullName>
    </recommendedName>
</protein>
<dbReference type="Gene3D" id="1.10.1300.10">
    <property type="entry name" value="3'5'-cyclic nucleotide phosphodiesterase, catalytic domain"/>
    <property type="match status" value="1"/>
</dbReference>
<organism evidence="5 6">
    <name type="scientific">Sus scrofa</name>
    <name type="common">Pig</name>
    <dbReference type="NCBI Taxonomy" id="9823"/>
    <lineage>
        <taxon>Eukaryota</taxon>
        <taxon>Metazoa</taxon>
        <taxon>Chordata</taxon>
        <taxon>Craniata</taxon>
        <taxon>Vertebrata</taxon>
        <taxon>Euteleostomi</taxon>
        <taxon>Mammalia</taxon>
        <taxon>Eutheria</taxon>
        <taxon>Laurasiatheria</taxon>
        <taxon>Artiodactyla</taxon>
        <taxon>Suina</taxon>
        <taxon>Suidae</taxon>
        <taxon>Sus</taxon>
    </lineage>
</organism>
<proteinExistence type="predicted"/>
<keyword evidence="2" id="KW-0378">Hydrolase</keyword>
<dbReference type="InterPro" id="IPR036971">
    <property type="entry name" value="PDEase_catalytic_dom_sf"/>
</dbReference>
<dbReference type="GO" id="GO:0004114">
    <property type="term" value="F:3',5'-cyclic-nucleotide phosphodiesterase activity"/>
    <property type="evidence" value="ECO:0007669"/>
    <property type="project" value="InterPro"/>
</dbReference>
<dbReference type="PROSITE" id="PS51845">
    <property type="entry name" value="PDEASE_I_2"/>
    <property type="match status" value="1"/>
</dbReference>
<dbReference type="Proteomes" id="UP000694727">
    <property type="component" value="Unplaced"/>
</dbReference>
<evidence type="ECO:0000256" key="3">
    <source>
        <dbReference type="SAM" id="SignalP"/>
    </source>
</evidence>
<dbReference type="GO" id="GO:0046872">
    <property type="term" value="F:metal ion binding"/>
    <property type="evidence" value="ECO:0007669"/>
    <property type="project" value="UniProtKB-KW"/>
</dbReference>
<evidence type="ECO:0000313" key="6">
    <source>
        <dbReference type="Proteomes" id="UP000694726"/>
    </source>
</evidence>
<evidence type="ECO:0000313" key="5">
    <source>
        <dbReference type="Ensembl" id="ENSSSCP00015009460.1"/>
    </source>
</evidence>
<dbReference type="SUPFAM" id="SSF109604">
    <property type="entry name" value="HD-domain/PDEase-like"/>
    <property type="match status" value="1"/>
</dbReference>